<evidence type="ECO:0000313" key="1">
    <source>
        <dbReference type="EMBL" id="KUN08604.1"/>
    </source>
</evidence>
<name>A0A117Q4F2_9ACTN</name>
<proteinExistence type="predicted"/>
<reference evidence="1 2" key="1">
    <citation type="submission" date="2015-10" db="EMBL/GenBank/DDBJ databases">
        <title>Draft genome sequence of Streptomyces yokosukanensis DSM 40224, type strain for the species Streptomyces yokosukanensis.</title>
        <authorList>
            <person name="Ruckert C."/>
            <person name="Winkler A."/>
            <person name="Kalinowski J."/>
            <person name="Kampfer P."/>
            <person name="Glaeser S."/>
        </authorList>
    </citation>
    <scope>NUCLEOTIDE SEQUENCE [LARGE SCALE GENOMIC DNA]</scope>
    <source>
        <strain evidence="1 2">DSM 40224</strain>
    </source>
</reference>
<dbReference type="EMBL" id="LMWN01000008">
    <property type="protein sequence ID" value="KUN08604.1"/>
    <property type="molecule type" value="Genomic_DNA"/>
</dbReference>
<sequence length="83" mass="9132">MMLHPDEMAAFSSLATGALGLVLRFDDVVVAGLFLPGVDEPFMETAFTFEDDDHETRKAAAEAKFNDLFIKHLLTGWDLISAT</sequence>
<comment type="caution">
    <text evidence="1">The sequence shown here is derived from an EMBL/GenBank/DDBJ whole genome shotgun (WGS) entry which is preliminary data.</text>
</comment>
<dbReference type="STRING" id="67386.AQI95_09640"/>
<dbReference type="AlphaFoldDB" id="A0A117Q4F2"/>
<dbReference type="Proteomes" id="UP000053127">
    <property type="component" value="Unassembled WGS sequence"/>
</dbReference>
<gene>
    <name evidence="1" type="ORF">AQI95_09640</name>
</gene>
<dbReference type="RefSeq" id="WP_067120277.1">
    <property type="nucleotide sequence ID" value="NZ_KQ948208.1"/>
</dbReference>
<organism evidence="1 2">
    <name type="scientific">Streptomyces yokosukanensis</name>
    <dbReference type="NCBI Taxonomy" id="67386"/>
    <lineage>
        <taxon>Bacteria</taxon>
        <taxon>Bacillati</taxon>
        <taxon>Actinomycetota</taxon>
        <taxon>Actinomycetes</taxon>
        <taxon>Kitasatosporales</taxon>
        <taxon>Streptomycetaceae</taxon>
        <taxon>Streptomyces</taxon>
    </lineage>
</organism>
<protein>
    <submittedName>
        <fullName evidence="1">Uncharacterized protein</fullName>
    </submittedName>
</protein>
<keyword evidence="2" id="KW-1185">Reference proteome</keyword>
<accession>A0A117Q4F2</accession>
<evidence type="ECO:0000313" key="2">
    <source>
        <dbReference type="Proteomes" id="UP000053127"/>
    </source>
</evidence>